<keyword evidence="1" id="KW-0805">Transcription regulation</keyword>
<evidence type="ECO:0000259" key="4">
    <source>
        <dbReference type="PROSITE" id="PS50949"/>
    </source>
</evidence>
<dbReference type="InterPro" id="IPR000524">
    <property type="entry name" value="Tscrpt_reg_HTH_GntR"/>
</dbReference>
<dbReference type="PANTHER" id="PTHR44846:SF1">
    <property type="entry name" value="MANNOSYL-D-GLYCERATE TRANSPORT_METABOLISM SYSTEM REPRESSOR MNGR-RELATED"/>
    <property type="match status" value="1"/>
</dbReference>
<keyword evidence="2" id="KW-0238">DNA-binding</keyword>
<dbReference type="Pfam" id="PF00392">
    <property type="entry name" value="GntR"/>
    <property type="match status" value="1"/>
</dbReference>
<evidence type="ECO:0000313" key="6">
    <source>
        <dbReference type="Proteomes" id="UP000199306"/>
    </source>
</evidence>
<evidence type="ECO:0000256" key="2">
    <source>
        <dbReference type="ARBA" id="ARBA00023125"/>
    </source>
</evidence>
<dbReference type="SMART" id="SM00866">
    <property type="entry name" value="UTRA"/>
    <property type="match status" value="1"/>
</dbReference>
<dbReference type="GO" id="GO:0003677">
    <property type="term" value="F:DNA binding"/>
    <property type="evidence" value="ECO:0007669"/>
    <property type="project" value="UniProtKB-KW"/>
</dbReference>
<dbReference type="SMART" id="SM00345">
    <property type="entry name" value="HTH_GNTR"/>
    <property type="match status" value="1"/>
</dbReference>
<evidence type="ECO:0000313" key="5">
    <source>
        <dbReference type="EMBL" id="SFQ07193.1"/>
    </source>
</evidence>
<dbReference type="AlphaFoldDB" id="A0A1I5VIB5"/>
<dbReference type="SUPFAM" id="SSF64288">
    <property type="entry name" value="Chorismate lyase-like"/>
    <property type="match status" value="1"/>
</dbReference>
<dbReference type="InterPro" id="IPR028978">
    <property type="entry name" value="Chorismate_lyase_/UTRA_dom_sf"/>
</dbReference>
<dbReference type="InterPro" id="IPR036390">
    <property type="entry name" value="WH_DNA-bd_sf"/>
</dbReference>
<name>A0A1I5VIB5_9BACT</name>
<reference evidence="5 6" key="1">
    <citation type="submission" date="2016-10" db="EMBL/GenBank/DDBJ databases">
        <authorList>
            <person name="de Groot N.N."/>
        </authorList>
    </citation>
    <scope>NUCLEOTIDE SEQUENCE [LARGE SCALE GENOMIC DNA]</scope>
    <source>
        <strain evidence="6">E92,LMG 26720,CCM 7988</strain>
    </source>
</reference>
<dbReference type="PROSITE" id="PS50949">
    <property type="entry name" value="HTH_GNTR"/>
    <property type="match status" value="1"/>
</dbReference>
<keyword evidence="6" id="KW-1185">Reference proteome</keyword>
<evidence type="ECO:0000256" key="3">
    <source>
        <dbReference type="ARBA" id="ARBA00023163"/>
    </source>
</evidence>
<dbReference type="Proteomes" id="UP000199306">
    <property type="component" value="Unassembled WGS sequence"/>
</dbReference>
<dbReference type="InterPro" id="IPR036388">
    <property type="entry name" value="WH-like_DNA-bd_sf"/>
</dbReference>
<dbReference type="GO" id="GO:0045892">
    <property type="term" value="P:negative regulation of DNA-templated transcription"/>
    <property type="evidence" value="ECO:0007669"/>
    <property type="project" value="TreeGrafter"/>
</dbReference>
<dbReference type="PANTHER" id="PTHR44846">
    <property type="entry name" value="MANNOSYL-D-GLYCERATE TRANSPORT/METABOLISM SYSTEM REPRESSOR MNGR-RELATED"/>
    <property type="match status" value="1"/>
</dbReference>
<dbReference type="CDD" id="cd07377">
    <property type="entry name" value="WHTH_GntR"/>
    <property type="match status" value="1"/>
</dbReference>
<dbReference type="InterPro" id="IPR011663">
    <property type="entry name" value="UTRA"/>
</dbReference>
<dbReference type="STRING" id="1079859.SAMN04515674_109135"/>
<evidence type="ECO:0000256" key="1">
    <source>
        <dbReference type="ARBA" id="ARBA00023015"/>
    </source>
</evidence>
<dbReference type="GO" id="GO:0003700">
    <property type="term" value="F:DNA-binding transcription factor activity"/>
    <property type="evidence" value="ECO:0007669"/>
    <property type="project" value="InterPro"/>
</dbReference>
<dbReference type="Pfam" id="PF07702">
    <property type="entry name" value="UTRA"/>
    <property type="match status" value="1"/>
</dbReference>
<proteinExistence type="predicted"/>
<dbReference type="InterPro" id="IPR050679">
    <property type="entry name" value="Bact_HTH_transcr_reg"/>
</dbReference>
<sequence length="313" mass="36962">MPLQKTMFYTNLNSNYSIKNIMYKHINIIHEYKIILKQILFRKTDIYLNFMYKQTNLNYRLICFHCRLFTNMKHSIDHKSPIPFHIQAETLLRKLIEEEEYQNGKIFPNEVDLAKQLAISRTTLRQAINKLVFEGLLVRKKRIGTKVAGGVVSSRSNNWLSFSQEMKLRGIPIKNFELHVTWVYPDEAIANFFEIKTDRKILKMERVRGKPYEPFVYFISYFHPRVGLTGEEDFKRPLYEILENDYSVIATLSKEEISAKAADALIADKLKIEQGSPLLFRKRLVFDQGERPIEYNLGYYKADSFIYTVESSR</sequence>
<organism evidence="5 6">
    <name type="scientific">Pseudarcicella hirudinis</name>
    <dbReference type="NCBI Taxonomy" id="1079859"/>
    <lineage>
        <taxon>Bacteria</taxon>
        <taxon>Pseudomonadati</taxon>
        <taxon>Bacteroidota</taxon>
        <taxon>Cytophagia</taxon>
        <taxon>Cytophagales</taxon>
        <taxon>Flectobacillaceae</taxon>
        <taxon>Pseudarcicella</taxon>
    </lineage>
</organism>
<keyword evidence="3" id="KW-0804">Transcription</keyword>
<gene>
    <name evidence="5" type="ORF">SAMN04515674_109135</name>
</gene>
<dbReference type="EMBL" id="FOXH01000009">
    <property type="protein sequence ID" value="SFQ07193.1"/>
    <property type="molecule type" value="Genomic_DNA"/>
</dbReference>
<protein>
    <submittedName>
        <fullName evidence="5">Transcriptional regulator, GntR family</fullName>
    </submittedName>
</protein>
<dbReference type="Gene3D" id="1.10.10.10">
    <property type="entry name" value="Winged helix-like DNA-binding domain superfamily/Winged helix DNA-binding domain"/>
    <property type="match status" value="1"/>
</dbReference>
<feature type="domain" description="HTH gntR-type" evidence="4">
    <location>
        <begin position="82"/>
        <end position="150"/>
    </location>
</feature>
<dbReference type="Gene3D" id="3.40.1410.10">
    <property type="entry name" value="Chorismate lyase-like"/>
    <property type="match status" value="1"/>
</dbReference>
<dbReference type="SUPFAM" id="SSF46785">
    <property type="entry name" value="Winged helix' DNA-binding domain"/>
    <property type="match status" value="1"/>
</dbReference>
<accession>A0A1I5VIB5</accession>
<dbReference type="PRINTS" id="PR00035">
    <property type="entry name" value="HTHGNTR"/>
</dbReference>